<keyword evidence="1" id="KW-0812">Transmembrane</keyword>
<reference key="1">
    <citation type="submission" date="2010-08" db="EMBL/GenBank/DDBJ databases">
        <authorList>
            <person name="Zeigler D.R."/>
        </authorList>
    </citation>
    <scope>NUCLEOTIDE SEQUENCE</scope>
    <source>
        <strain>W23</strain>
    </source>
</reference>
<organism evidence="2 3">
    <name type="scientific">Bacillus spizizenii (strain ATCC 23059 / NRRL B-14472 / W23)</name>
    <name type="common">Bacillus subtilis subsp. spizizenii</name>
    <dbReference type="NCBI Taxonomy" id="655816"/>
    <lineage>
        <taxon>Bacteria</taxon>
        <taxon>Bacillati</taxon>
        <taxon>Bacillota</taxon>
        <taxon>Bacilli</taxon>
        <taxon>Bacillales</taxon>
        <taxon>Bacillaceae</taxon>
        <taxon>Bacillus</taxon>
    </lineage>
</organism>
<keyword evidence="1" id="KW-0472">Membrane</keyword>
<sequence length="34" mass="4024">MAENLQISFDPEHEVFINLTAYFQNVFVVFCMIL</sequence>
<gene>
    <name evidence="2" type="ordered locus">BSUW23_01240</name>
</gene>
<protein>
    <submittedName>
        <fullName evidence="2">Uncharacterized protein</fullName>
    </submittedName>
</protein>
<dbReference type="HOGENOM" id="CLU_3372117_0_0_9"/>
<evidence type="ECO:0000313" key="3">
    <source>
        <dbReference type="Proteomes" id="UP000002233"/>
    </source>
</evidence>
<dbReference type="EMBL" id="CP002183">
    <property type="protein sequence ID" value="ADM36305.1"/>
    <property type="molecule type" value="Genomic_DNA"/>
</dbReference>
<keyword evidence="1" id="KW-1133">Transmembrane helix</keyword>
<dbReference type="Proteomes" id="UP000002233">
    <property type="component" value="Chromosome"/>
</dbReference>
<reference evidence="2 3" key="2">
    <citation type="journal article" date="2011" name="Microbiology">
        <title>The genome sequence of Bacillus subtilis subsp. spizizenii W23: insights into speciation within the B. subtilis complex and into the history of B. subtilis genetics.</title>
        <authorList>
            <person name="Zeigler D.R."/>
        </authorList>
    </citation>
    <scope>NUCLEOTIDE SEQUENCE [LARGE SCALE GENOMIC DNA]</scope>
    <source>
        <strain evidence="3">ATCC 23059 / NRRL B-14472 / W23</strain>
    </source>
</reference>
<evidence type="ECO:0000313" key="2">
    <source>
        <dbReference type="EMBL" id="ADM36305.1"/>
    </source>
</evidence>
<dbReference type="AlphaFoldDB" id="E0U0V2"/>
<feature type="transmembrane region" description="Helical" evidence="1">
    <location>
        <begin position="15"/>
        <end position="33"/>
    </location>
</feature>
<proteinExistence type="predicted"/>
<name>E0U0V2_BACSH</name>
<evidence type="ECO:0000256" key="1">
    <source>
        <dbReference type="SAM" id="Phobius"/>
    </source>
</evidence>
<dbReference type="KEGG" id="bss:BSUW23_01240"/>
<accession>E0U0V2</accession>